<feature type="compositionally biased region" description="Polar residues" evidence="2">
    <location>
        <begin position="173"/>
        <end position="187"/>
    </location>
</feature>
<evidence type="ECO:0000256" key="1">
    <source>
        <dbReference type="SAM" id="Coils"/>
    </source>
</evidence>
<feature type="compositionally biased region" description="Polar residues" evidence="2">
    <location>
        <begin position="51"/>
        <end position="63"/>
    </location>
</feature>
<feature type="region of interest" description="Disordered" evidence="2">
    <location>
        <begin position="1093"/>
        <end position="1164"/>
    </location>
</feature>
<feature type="region of interest" description="Disordered" evidence="2">
    <location>
        <begin position="981"/>
        <end position="1021"/>
    </location>
</feature>
<feature type="region of interest" description="Disordered" evidence="2">
    <location>
        <begin position="1745"/>
        <end position="1786"/>
    </location>
</feature>
<gene>
    <name evidence="3" type="ORF">JTE90_024432</name>
</gene>
<feature type="region of interest" description="Disordered" evidence="2">
    <location>
        <begin position="86"/>
        <end position="112"/>
    </location>
</feature>
<feature type="compositionally biased region" description="Basic and acidic residues" evidence="2">
    <location>
        <begin position="557"/>
        <end position="581"/>
    </location>
</feature>
<feature type="region of interest" description="Disordered" evidence="2">
    <location>
        <begin position="1815"/>
        <end position="1846"/>
    </location>
</feature>
<feature type="compositionally biased region" description="Basic residues" evidence="2">
    <location>
        <begin position="1347"/>
        <end position="1357"/>
    </location>
</feature>
<feature type="compositionally biased region" description="Polar residues" evidence="2">
    <location>
        <begin position="1746"/>
        <end position="1756"/>
    </location>
</feature>
<dbReference type="EMBL" id="JAFNEN010000431">
    <property type="protein sequence ID" value="KAG8183129.1"/>
    <property type="molecule type" value="Genomic_DNA"/>
</dbReference>
<feature type="compositionally biased region" description="Low complexity" evidence="2">
    <location>
        <begin position="1471"/>
        <end position="1480"/>
    </location>
</feature>
<feature type="region of interest" description="Disordered" evidence="2">
    <location>
        <begin position="1177"/>
        <end position="1217"/>
    </location>
</feature>
<keyword evidence="4" id="KW-1185">Reference proteome</keyword>
<feature type="region of interest" description="Disordered" evidence="2">
    <location>
        <begin position="757"/>
        <end position="784"/>
    </location>
</feature>
<evidence type="ECO:0000313" key="4">
    <source>
        <dbReference type="Proteomes" id="UP000827092"/>
    </source>
</evidence>
<feature type="region of interest" description="Disordered" evidence="2">
    <location>
        <begin position="1"/>
        <end position="64"/>
    </location>
</feature>
<feature type="compositionally biased region" description="Polar residues" evidence="2">
    <location>
        <begin position="1488"/>
        <end position="1524"/>
    </location>
</feature>
<feature type="coiled-coil region" evidence="1">
    <location>
        <begin position="797"/>
        <end position="831"/>
    </location>
</feature>
<sequence length="1936" mass="218719">MSSQKRNPDSASVSRSQSREVLDSSSTSSLSVFADHSDGPISGSRMLEANAQKSGECSPSQASVDEALKSEAAFIQYLTSIPAKEPELRGSSDCVPARNRSPAVGSSNPSSKVGLDHLDNLCKLMEQLGELRDNNSKLQKRVQYLEDLKTLHDMHKEICEGVDYSSEDALSPKPQTGNFPLQKSATETHCPKRQLEEEEDDVPTEVLSTGRSPSRYLSRRSRHQQSGGQVRRCRSKSVGHEDLGDPKSRRIFPKWSRVKEAFGWESERKGSIKKDDSAFASRRRSDESRQTYRHLGRTSWYQECPSVQSSTEDINECNEDLKEKSFTLERDPYSTPEFAKFYKEDVKRGKSPWGRVKTIIERHRDSLKRRSLRRDQSATDLDSAICKNVIDPLDFKAYDEFLDSQEKLPSPSKPKKNSKKPSPLVLEQEDCACPRTPSSSPNLQRKSRWNRVTQVWKGKKEGDKDSMSTPNTPNFQKDGNFTFDVIEEMSPDSQGETREMSRVGSDSHVNQLSMAMPSTEIMLQLQRNLSEDFHRKIMEWDRIRASSGTGSSPSNFDGKRPSEASRSRKKSGPRDDKAIKPKLKDLTWLEKELQKIEKEKQRLAKERQKYEERARRLEKLKETVLNANSSNKREVLVRTSAGEFRFEGISDAFTKKLYEWETKRGVGPELSTIALLDSSRLTAQPVKIGSLQRVLSRSESSIAEIGQPSHNSSNSLPSVKMPDEVERVNQTSRANSEPDLATLAAFTNGTGMSVLRQSSEVTDADLPSPEVSKESEEDEFDKPRKGSETYYSLLEENVILLEQLKEKEDICRRLENDLGVLDEKMDDMNNRHLQETQRYREKLWEMHQQGATPRDVLCCRRTMEQLRKRIETLEKWTKKLRSDRDTIEINFRHHSKEQETMTLDLLGKMRELQAVESSAAATDMRDSPRMDSDTVERLQDLSALLTKQTLDLEERLSEKTRQICHLKWELLHRDLSDVKLETEQHTHSANKKRSKYANWRSRSSEEPTATAGGPQKTDSSNFELVATEVYGGPTTPDELKATYLANTVQQLNKELLKLTSNASISSLSKYFDEDSSYANAVAPPKPIEVSRLNNKTRVPAKASSRKITVRRSSAGNLNLVSTDDNRKKEETTSTTESDGSSDDYYSRVSYNSGHKSNFSSNQNQNGERLLMSYGEHAPRASNSRKKKFQKLNSSLSRKRSNTFHTNRDLQKPNIGDNVPQKCQSFRVARENYLEDSLGDKTAYSRRKIQNSHFNIRSQDIANYKTKMDQKFQEAALLRKSMGKVGVLENYNINWLREVASDSKLPILLQAQITAEVEDEADISCHKCPTRSMSDKTKNETAAERREHLQKRRTKKRLKSPDPISSNQIITGSNINSNLENVQPFNIPKHCELQNLNSSVNCCQIDSHNNAFTVKRQDSLKSIPKEIPTITIQLPKRKHRKSSCTVVSANEVSSPEEQTFTIIMPKKRSLSSECESSISENSPRDPSILINSDQRSDSPDSSCWLNTTERSSTAPQLNVSSHTQVTENGNIRLMRLVSLNNFESPFDKNSYLFQKEVQHTGQYPNKRKAEGDIDESPRLPIESCMISNREAEETNRVKLQNNSNISSGIEQGHTSETHYVKSPSAPQLDWRKVCAKKVSKSGAPNVRTLIERYNQKMIESQLPKSPISSNVSSPATPRKISNPVGSCSSPTFVPRFCSTPNTPTSSPSHNPLIFSSSSTSFTKSPPSSPASVARAMALSKAKEHFIASQSSTPTSPVISPRFHIAHGHSSESTPTPTQKSRNDSLYGRLELRRLDDDGTSNSSMDSMNIVMMRAGENCRESRLPKRPTDAQRNEASSSCDRNNLKTSKSLSSSSLFKSVLNSEFKMPSSLLRLKRSKRKKDMSTVTELCRQSLLLTTDDVQSLPPAVSHKSCPNSPELKLKTIVKSSWLQRNIFRHK</sequence>
<feature type="compositionally biased region" description="Polar residues" evidence="2">
    <location>
        <begin position="546"/>
        <end position="555"/>
    </location>
</feature>
<feature type="compositionally biased region" description="Polar residues" evidence="2">
    <location>
        <begin position="1769"/>
        <end position="1778"/>
    </location>
</feature>
<proteinExistence type="predicted"/>
<feature type="region of interest" description="Disordered" evidence="2">
    <location>
        <begin position="1471"/>
        <end position="1524"/>
    </location>
</feature>
<feature type="region of interest" description="Disordered" evidence="2">
    <location>
        <begin position="166"/>
        <end position="248"/>
    </location>
</feature>
<organism evidence="3 4">
    <name type="scientific">Oedothorax gibbosus</name>
    <dbReference type="NCBI Taxonomy" id="931172"/>
    <lineage>
        <taxon>Eukaryota</taxon>
        <taxon>Metazoa</taxon>
        <taxon>Ecdysozoa</taxon>
        <taxon>Arthropoda</taxon>
        <taxon>Chelicerata</taxon>
        <taxon>Arachnida</taxon>
        <taxon>Araneae</taxon>
        <taxon>Araneomorphae</taxon>
        <taxon>Entelegynae</taxon>
        <taxon>Araneoidea</taxon>
        <taxon>Linyphiidae</taxon>
        <taxon>Erigoninae</taxon>
        <taxon>Oedothorax</taxon>
    </lineage>
</organism>
<feature type="compositionally biased region" description="Polar residues" evidence="2">
    <location>
        <begin position="1"/>
        <end position="16"/>
    </location>
</feature>
<feature type="compositionally biased region" description="Polar residues" evidence="2">
    <location>
        <begin position="1153"/>
        <end position="1164"/>
    </location>
</feature>
<feature type="region of interest" description="Disordered" evidence="2">
    <location>
        <begin position="273"/>
        <end position="292"/>
    </location>
</feature>
<reference evidence="3 4" key="1">
    <citation type="journal article" date="2022" name="Nat. Ecol. Evol.">
        <title>A masculinizing supergene underlies an exaggerated male reproductive morph in a spider.</title>
        <authorList>
            <person name="Hendrickx F."/>
            <person name="De Corte Z."/>
            <person name="Sonet G."/>
            <person name="Van Belleghem S.M."/>
            <person name="Kostlbacher S."/>
            <person name="Vangestel C."/>
        </authorList>
    </citation>
    <scope>NUCLEOTIDE SEQUENCE [LARGE SCALE GENOMIC DNA]</scope>
    <source>
        <strain evidence="3">W744_W776</strain>
    </source>
</reference>
<evidence type="ECO:0000313" key="3">
    <source>
        <dbReference type="EMBL" id="KAG8183129.1"/>
    </source>
</evidence>
<accession>A0AAV6UH84</accession>
<feature type="region of interest" description="Disordered" evidence="2">
    <location>
        <begin position="430"/>
        <end position="479"/>
    </location>
</feature>
<feature type="region of interest" description="Disordered" evidence="2">
    <location>
        <begin position="405"/>
        <end position="424"/>
    </location>
</feature>
<name>A0AAV6UH84_9ARAC</name>
<comment type="caution">
    <text evidence="3">The sequence shown here is derived from an EMBL/GenBank/DDBJ whole genome shotgun (WGS) entry which is preliminary data.</text>
</comment>
<feature type="compositionally biased region" description="Basic and acidic residues" evidence="2">
    <location>
        <begin position="273"/>
        <end position="290"/>
    </location>
</feature>
<keyword evidence="1" id="KW-0175">Coiled coil</keyword>
<feature type="region of interest" description="Disordered" evidence="2">
    <location>
        <begin position="1327"/>
        <end position="1370"/>
    </location>
</feature>
<feature type="region of interest" description="Disordered" evidence="2">
    <location>
        <begin position="544"/>
        <end position="581"/>
    </location>
</feature>
<feature type="compositionally biased region" description="Basic and acidic residues" evidence="2">
    <location>
        <begin position="238"/>
        <end position="248"/>
    </location>
</feature>
<feature type="compositionally biased region" description="Basic and acidic residues" evidence="2">
    <location>
        <begin position="1815"/>
        <end position="1831"/>
    </location>
</feature>
<dbReference type="Proteomes" id="UP000827092">
    <property type="component" value="Unassembled WGS sequence"/>
</dbReference>
<feature type="compositionally biased region" description="Polar residues" evidence="2">
    <location>
        <begin position="467"/>
        <end position="479"/>
    </location>
</feature>
<feature type="compositionally biased region" description="Polar residues" evidence="2">
    <location>
        <begin position="1110"/>
        <end position="1122"/>
    </location>
</feature>
<evidence type="ECO:0000256" key="2">
    <source>
        <dbReference type="SAM" id="MobiDB-lite"/>
    </source>
</evidence>
<feature type="coiled-coil region" evidence="1">
    <location>
        <begin position="586"/>
        <end position="627"/>
    </location>
</feature>
<protein>
    <submittedName>
        <fullName evidence="3">Uncharacterized protein</fullName>
    </submittedName>
</protein>
<feature type="compositionally biased region" description="Basic and acidic residues" evidence="2">
    <location>
        <begin position="1332"/>
        <end position="1346"/>
    </location>
</feature>
<feature type="compositionally biased region" description="Polar residues" evidence="2">
    <location>
        <begin position="1663"/>
        <end position="1674"/>
    </location>
</feature>
<feature type="compositionally biased region" description="Low complexity" evidence="2">
    <location>
        <begin position="1132"/>
        <end position="1152"/>
    </location>
</feature>
<feature type="region of interest" description="Disordered" evidence="2">
    <location>
        <begin position="1663"/>
        <end position="1682"/>
    </location>
</feature>